<protein>
    <submittedName>
        <fullName evidence="1">Uncharacterized protein</fullName>
    </submittedName>
</protein>
<reference evidence="1 2" key="1">
    <citation type="submission" date="2019-03" db="EMBL/GenBank/DDBJ databases">
        <title>First draft genome of Liparis tanakae, snailfish: a comprehensive survey of snailfish specific genes.</title>
        <authorList>
            <person name="Kim W."/>
            <person name="Song I."/>
            <person name="Jeong J.-H."/>
            <person name="Kim D."/>
            <person name="Kim S."/>
            <person name="Ryu S."/>
            <person name="Song J.Y."/>
            <person name="Lee S.K."/>
        </authorList>
    </citation>
    <scope>NUCLEOTIDE SEQUENCE [LARGE SCALE GENOMIC DNA]</scope>
    <source>
        <tissue evidence="1">Muscle</tissue>
    </source>
</reference>
<dbReference type="AlphaFoldDB" id="A0A4Z2GMC3"/>
<evidence type="ECO:0000313" key="2">
    <source>
        <dbReference type="Proteomes" id="UP000314294"/>
    </source>
</evidence>
<keyword evidence="2" id="KW-1185">Reference proteome</keyword>
<accession>A0A4Z2GMC3</accession>
<evidence type="ECO:0000313" key="1">
    <source>
        <dbReference type="EMBL" id="TNN53953.1"/>
    </source>
</evidence>
<proteinExistence type="predicted"/>
<dbReference type="Proteomes" id="UP000314294">
    <property type="component" value="Unassembled WGS sequence"/>
</dbReference>
<comment type="caution">
    <text evidence="1">The sequence shown here is derived from an EMBL/GenBank/DDBJ whole genome shotgun (WGS) entry which is preliminary data.</text>
</comment>
<sequence length="166" mass="17663">MKAGYIGRIGADQDGDRSPVWCAAAASGPDGVQFSQPSCVGPVQEQVKIGPHSYASGPLRVEERRVDEVEEVANELRGNLRVELAVAQHLPGLGQNIREMPDLTGDLQSAFSPDPGALGGLPERVAIQKGRQDGVEELEGWNRMSGGNRAARFESDSLTHNSCGSN</sequence>
<dbReference type="EMBL" id="SRLO01000501">
    <property type="protein sequence ID" value="TNN53953.1"/>
    <property type="molecule type" value="Genomic_DNA"/>
</dbReference>
<organism evidence="1 2">
    <name type="scientific">Liparis tanakae</name>
    <name type="common">Tanaka's snailfish</name>
    <dbReference type="NCBI Taxonomy" id="230148"/>
    <lineage>
        <taxon>Eukaryota</taxon>
        <taxon>Metazoa</taxon>
        <taxon>Chordata</taxon>
        <taxon>Craniata</taxon>
        <taxon>Vertebrata</taxon>
        <taxon>Euteleostomi</taxon>
        <taxon>Actinopterygii</taxon>
        <taxon>Neopterygii</taxon>
        <taxon>Teleostei</taxon>
        <taxon>Neoteleostei</taxon>
        <taxon>Acanthomorphata</taxon>
        <taxon>Eupercaria</taxon>
        <taxon>Perciformes</taxon>
        <taxon>Cottioidei</taxon>
        <taxon>Cottales</taxon>
        <taxon>Liparidae</taxon>
        <taxon>Liparis</taxon>
    </lineage>
</organism>
<name>A0A4Z2GMC3_9TELE</name>
<gene>
    <name evidence="1" type="ORF">EYF80_035851</name>
</gene>